<proteinExistence type="predicted"/>
<dbReference type="OrthoDB" id="10264062at2759"/>
<name>S8C228_9LAMI</name>
<evidence type="ECO:0000313" key="5">
    <source>
        <dbReference type="Proteomes" id="UP000015453"/>
    </source>
</evidence>
<feature type="non-terminal residue" evidence="4">
    <location>
        <position position="340"/>
    </location>
</feature>
<evidence type="ECO:0000256" key="2">
    <source>
        <dbReference type="SAM" id="MobiDB-lite"/>
    </source>
</evidence>
<gene>
    <name evidence="4" type="ORF">M569_16338</name>
</gene>
<evidence type="ECO:0000256" key="1">
    <source>
        <dbReference type="ARBA" id="ARBA00022468"/>
    </source>
</evidence>
<dbReference type="GO" id="GO:0005096">
    <property type="term" value="F:GTPase activator activity"/>
    <property type="evidence" value="ECO:0007669"/>
    <property type="project" value="UniProtKB-KW"/>
</dbReference>
<keyword evidence="1" id="KW-0343">GTPase activation</keyword>
<reference evidence="4 5" key="1">
    <citation type="journal article" date="2013" name="BMC Genomics">
        <title>The miniature genome of a carnivorous plant Genlisea aurea contains a low number of genes and short non-coding sequences.</title>
        <authorList>
            <person name="Leushkin E.V."/>
            <person name="Sutormin R.A."/>
            <person name="Nabieva E.R."/>
            <person name="Penin A.A."/>
            <person name="Kondrashov A.S."/>
            <person name="Logacheva M.D."/>
        </authorList>
    </citation>
    <scope>NUCLEOTIDE SEQUENCE [LARGE SCALE GENOMIC DNA]</scope>
</reference>
<dbReference type="Proteomes" id="UP000015453">
    <property type="component" value="Unassembled WGS sequence"/>
</dbReference>
<dbReference type="EMBL" id="AUSU01009183">
    <property type="protein sequence ID" value="EPS58476.1"/>
    <property type="molecule type" value="Genomic_DNA"/>
</dbReference>
<dbReference type="InterPro" id="IPR021935">
    <property type="entry name" value="SGSM1/2_RBD"/>
</dbReference>
<dbReference type="Pfam" id="PF12068">
    <property type="entry name" value="PH_RBD"/>
    <property type="match status" value="1"/>
</dbReference>
<dbReference type="AlphaFoldDB" id="S8C228"/>
<organism evidence="4 5">
    <name type="scientific">Genlisea aurea</name>
    <dbReference type="NCBI Taxonomy" id="192259"/>
    <lineage>
        <taxon>Eukaryota</taxon>
        <taxon>Viridiplantae</taxon>
        <taxon>Streptophyta</taxon>
        <taxon>Embryophyta</taxon>
        <taxon>Tracheophyta</taxon>
        <taxon>Spermatophyta</taxon>
        <taxon>Magnoliopsida</taxon>
        <taxon>eudicotyledons</taxon>
        <taxon>Gunneridae</taxon>
        <taxon>Pentapetalae</taxon>
        <taxon>asterids</taxon>
        <taxon>lamiids</taxon>
        <taxon>Lamiales</taxon>
        <taxon>Lentibulariaceae</taxon>
        <taxon>Genlisea</taxon>
    </lineage>
</organism>
<feature type="region of interest" description="Disordered" evidence="2">
    <location>
        <begin position="193"/>
        <end position="242"/>
    </location>
</feature>
<protein>
    <recommendedName>
        <fullName evidence="3">Small G protein signalling modulator 1/2 Rab-binding domain-containing protein</fullName>
    </recommendedName>
</protein>
<sequence length="340" mass="38202">MHETELSDLSDDVDYAASIQQGSASIYRTDSGKRSQTSEPEGAEAVYIKDNVTIHPTQFASERISGRLKLLKQGNALFMTWVPYKGHGSSARISDKDKNLYSIRSLAFSDIRSIRKHTPTLGWQYVIVVMSSGLAFPPFYFYNGGVKEFFTTVRQHVFLVRSAEDANIFLVNDFQNPLQKTLSSLELHGFTNRAPPADAADATDESHSTDDQEESNINTRPHHSELRSIGKPRQKHHDPARDLSIQVLEKFSLVTRLARETTSQLFGESYIDGFTSNGKKHDQVTSTNYQPTTSDDTSHVLNEVSAIPNPGELEKLSLVWGKPRQPPLCHEEWNTFLDSE</sequence>
<accession>S8C228</accession>
<evidence type="ECO:0000313" key="4">
    <source>
        <dbReference type="EMBL" id="EPS58476.1"/>
    </source>
</evidence>
<evidence type="ECO:0000259" key="3">
    <source>
        <dbReference type="Pfam" id="PF12068"/>
    </source>
</evidence>
<keyword evidence="5" id="KW-1185">Reference proteome</keyword>
<comment type="caution">
    <text evidence="4">The sequence shown here is derived from an EMBL/GenBank/DDBJ whole genome shotgun (WGS) entry which is preliminary data.</text>
</comment>
<feature type="domain" description="Small G protein signalling modulator 1/2 Rab-binding" evidence="3">
    <location>
        <begin position="46"/>
        <end position="187"/>
    </location>
</feature>
<dbReference type="Gene3D" id="2.30.29.230">
    <property type="match status" value="1"/>
</dbReference>